<dbReference type="GeneID" id="27691689"/>
<feature type="region of interest" description="Disordered" evidence="1">
    <location>
        <begin position="164"/>
        <end position="280"/>
    </location>
</feature>
<dbReference type="SUPFAM" id="SSF54495">
    <property type="entry name" value="UBC-like"/>
    <property type="match status" value="1"/>
</dbReference>
<feature type="compositionally biased region" description="Basic and acidic residues" evidence="1">
    <location>
        <begin position="261"/>
        <end position="275"/>
    </location>
</feature>
<feature type="compositionally biased region" description="Basic and acidic residues" evidence="1">
    <location>
        <begin position="179"/>
        <end position="191"/>
    </location>
</feature>
<evidence type="ECO:0008006" key="4">
    <source>
        <dbReference type="Google" id="ProtNLM"/>
    </source>
</evidence>
<dbReference type="Gene3D" id="3.10.110.10">
    <property type="entry name" value="Ubiquitin Conjugating Enzyme"/>
    <property type="match status" value="1"/>
</dbReference>
<dbReference type="Proteomes" id="UP000053201">
    <property type="component" value="Unassembled WGS sequence"/>
</dbReference>
<reference evidence="2 3" key="1">
    <citation type="submission" date="2009-08" db="EMBL/GenBank/DDBJ databases">
        <title>The Genome Sequence of Spizellomyces punctatus strain DAOM BR117.</title>
        <authorList>
            <consortium name="The Broad Institute Genome Sequencing Platform"/>
            <person name="Russ C."/>
            <person name="Cuomo C."/>
            <person name="Shea T."/>
            <person name="Young S.K."/>
            <person name="Zeng Q."/>
            <person name="Koehrsen M."/>
            <person name="Haas B."/>
            <person name="Borodovsky M."/>
            <person name="Guigo R."/>
            <person name="Alvarado L."/>
            <person name="Berlin A."/>
            <person name="Bochicchio J."/>
            <person name="Borenstein D."/>
            <person name="Chapman S."/>
            <person name="Chen Z."/>
            <person name="Engels R."/>
            <person name="Freedman E."/>
            <person name="Gellesch M."/>
            <person name="Goldberg J."/>
            <person name="Griggs A."/>
            <person name="Gujja S."/>
            <person name="Heiman D."/>
            <person name="Hepburn T."/>
            <person name="Howarth C."/>
            <person name="Jen D."/>
            <person name="Larson L."/>
            <person name="Lewis B."/>
            <person name="Mehta T."/>
            <person name="Park D."/>
            <person name="Pearson M."/>
            <person name="Roberts A."/>
            <person name="Saif S."/>
            <person name="Shenoy N."/>
            <person name="Sisk P."/>
            <person name="Stolte C."/>
            <person name="Sykes S."/>
            <person name="Thomson T."/>
            <person name="Walk T."/>
            <person name="White J."/>
            <person name="Yandava C."/>
            <person name="Burger G."/>
            <person name="Gray M.W."/>
            <person name="Holland P.W.H."/>
            <person name="King N."/>
            <person name="Lang F.B.F."/>
            <person name="Roger A.J."/>
            <person name="Ruiz-Trillo I."/>
            <person name="Lander E."/>
            <person name="Nusbaum C."/>
        </authorList>
    </citation>
    <scope>NUCLEOTIDE SEQUENCE [LARGE SCALE GENOMIC DNA]</scope>
    <source>
        <strain evidence="2 3">DAOM BR117</strain>
    </source>
</reference>
<gene>
    <name evidence="2" type="ORF">SPPG_08532</name>
</gene>
<name>A0A0L0H5A6_SPIPD</name>
<proteinExistence type="predicted"/>
<keyword evidence="3" id="KW-1185">Reference proteome</keyword>
<dbReference type="InterPro" id="IPR016135">
    <property type="entry name" value="UBQ-conjugating_enzyme/RWD"/>
</dbReference>
<organism evidence="2 3">
    <name type="scientific">Spizellomyces punctatus (strain DAOM BR117)</name>
    <dbReference type="NCBI Taxonomy" id="645134"/>
    <lineage>
        <taxon>Eukaryota</taxon>
        <taxon>Fungi</taxon>
        <taxon>Fungi incertae sedis</taxon>
        <taxon>Chytridiomycota</taxon>
        <taxon>Chytridiomycota incertae sedis</taxon>
        <taxon>Chytridiomycetes</taxon>
        <taxon>Spizellomycetales</taxon>
        <taxon>Spizellomycetaceae</taxon>
        <taxon>Spizellomyces</taxon>
    </lineage>
</organism>
<accession>A0A0L0H5A6</accession>
<dbReference type="OrthoDB" id="10438557at2759"/>
<dbReference type="RefSeq" id="XP_016604184.1">
    <property type="nucleotide sequence ID" value="XM_016756682.1"/>
</dbReference>
<dbReference type="EMBL" id="KQ257471">
    <property type="protein sequence ID" value="KNC96144.1"/>
    <property type="molecule type" value="Genomic_DNA"/>
</dbReference>
<evidence type="ECO:0000256" key="1">
    <source>
        <dbReference type="SAM" id="MobiDB-lite"/>
    </source>
</evidence>
<dbReference type="AlphaFoldDB" id="A0A0L0H5A6"/>
<protein>
    <recommendedName>
        <fullName evidence="4">RWD domain-containing protein</fullName>
    </recommendedName>
</protein>
<evidence type="ECO:0000313" key="3">
    <source>
        <dbReference type="Proteomes" id="UP000053201"/>
    </source>
</evidence>
<sequence length="451" mass="50076">MSRLPATWEARSTASGVGGWNDVASAAEAPTQAQAFHTPSQLPIIPKRKKKKNFDPSWLKAPPHLMPGYEEKLECRGCARMLSKGSFSKVQLREDDRRRCRECIDEYEGSWADVQRPSKTAEISNGPTPVKAATKPIYSDIARSQASRPQEATGNGRRLVQTAHLSHGATPVKAAPKPRFGEGPRRQETRPLQKTTANGQRSRETVHLSHGATPVKAAVKPKFNEGTGRQDTRPQKTTESVQRPLEATHLSHGTTPVKAAETFERQRRPQNRLDKPSQTAVVKGYEGTANQPGITRDLDLDAVYYSRKRQLSEIALLKDIFLEGEFGWMACDDISKDIMTVYDGAHDDPTVLSLIPSDHEFRFAIQLTGPTAKSLEPCQIRFTLPPNYPYCRPVCRFTCSTDFPHVANTVASALKTYMLSLKIEDGRVAPCLLDIHQFVFSQVDTFSGALL</sequence>
<dbReference type="CDD" id="cd11605">
    <property type="entry name" value="RWD_DRWD_ELF-like"/>
    <property type="match status" value="1"/>
</dbReference>
<dbReference type="InParanoid" id="A0A0L0H5A6"/>
<dbReference type="VEuPathDB" id="FungiDB:SPPG_08532"/>
<evidence type="ECO:0000313" key="2">
    <source>
        <dbReference type="EMBL" id="KNC96144.1"/>
    </source>
</evidence>